<evidence type="ECO:0000313" key="2">
    <source>
        <dbReference type="EMBL" id="CAK77181.1"/>
    </source>
</evidence>
<sequence>MSKLNYFELLAQLYLKGESWAFPYFCNFASHQNIELSNKQFITSQNSMIVENDKLNTMGFSNTIQLQGSRLLDLDDLVQSGKIYEDDSCKSLVQQVQTRNQKKNSKVSKSEQKQNKMKIKIEQVQRKEKNVHLGTQCQQLQFQSSSLRPRCVRLYQRNEELCMKRFYLVQLLFEELQQIYPQCTDWDVILILDLSKRSFDTAFKLLKESSYFIQYYLQVQSISNIDRNGLENRWKKR</sequence>
<accession>A0D2B4</accession>
<dbReference type="GeneID" id="5030362"/>
<protein>
    <submittedName>
        <fullName evidence="2">Uncharacterized protein</fullName>
    </submittedName>
</protein>
<evidence type="ECO:0000313" key="3">
    <source>
        <dbReference type="Proteomes" id="UP000000600"/>
    </source>
</evidence>
<dbReference type="InParanoid" id="A0D2B4"/>
<gene>
    <name evidence="2" type="ORF">GSPATT00012687001</name>
</gene>
<dbReference type="KEGG" id="ptm:GSPATT00012687001"/>
<proteinExistence type="predicted"/>
<name>A0D2B4_PARTE</name>
<reference evidence="2 3" key="1">
    <citation type="journal article" date="2006" name="Nature">
        <title>Global trends of whole-genome duplications revealed by the ciliate Paramecium tetraurelia.</title>
        <authorList>
            <consortium name="Genoscope"/>
            <person name="Aury J.-M."/>
            <person name="Jaillon O."/>
            <person name="Duret L."/>
            <person name="Noel B."/>
            <person name="Jubin C."/>
            <person name="Porcel B.M."/>
            <person name="Segurens B."/>
            <person name="Daubin V."/>
            <person name="Anthouard V."/>
            <person name="Aiach N."/>
            <person name="Arnaiz O."/>
            <person name="Billaut A."/>
            <person name="Beisson J."/>
            <person name="Blanc I."/>
            <person name="Bouhouche K."/>
            <person name="Camara F."/>
            <person name="Duharcourt S."/>
            <person name="Guigo R."/>
            <person name="Gogendeau D."/>
            <person name="Katinka M."/>
            <person name="Keller A.-M."/>
            <person name="Kissmehl R."/>
            <person name="Klotz C."/>
            <person name="Koll F."/>
            <person name="Le Moue A."/>
            <person name="Lepere C."/>
            <person name="Malinsky S."/>
            <person name="Nowacki M."/>
            <person name="Nowak J.K."/>
            <person name="Plattner H."/>
            <person name="Poulain J."/>
            <person name="Ruiz F."/>
            <person name="Serrano V."/>
            <person name="Zagulski M."/>
            <person name="Dessen P."/>
            <person name="Betermier M."/>
            <person name="Weissenbach J."/>
            <person name="Scarpelli C."/>
            <person name="Schachter V."/>
            <person name="Sperling L."/>
            <person name="Meyer E."/>
            <person name="Cohen J."/>
            <person name="Wincker P."/>
        </authorList>
    </citation>
    <scope>NUCLEOTIDE SEQUENCE [LARGE SCALE GENOMIC DNA]</scope>
    <source>
        <strain evidence="2 3">Stock d4-2</strain>
    </source>
</reference>
<dbReference type="AlphaFoldDB" id="A0D2B4"/>
<dbReference type="EMBL" id="CT868263">
    <property type="protein sequence ID" value="CAK77181.1"/>
    <property type="molecule type" value="Genomic_DNA"/>
</dbReference>
<keyword evidence="1" id="KW-0175">Coiled coil</keyword>
<keyword evidence="3" id="KW-1185">Reference proteome</keyword>
<dbReference type="Proteomes" id="UP000000600">
    <property type="component" value="Unassembled WGS sequence"/>
</dbReference>
<dbReference type="OMA" id="FASHQNI"/>
<dbReference type="OrthoDB" id="297495at2759"/>
<evidence type="ECO:0000256" key="1">
    <source>
        <dbReference type="SAM" id="Coils"/>
    </source>
</evidence>
<organism evidence="2 3">
    <name type="scientific">Paramecium tetraurelia</name>
    <dbReference type="NCBI Taxonomy" id="5888"/>
    <lineage>
        <taxon>Eukaryota</taxon>
        <taxon>Sar</taxon>
        <taxon>Alveolata</taxon>
        <taxon>Ciliophora</taxon>
        <taxon>Intramacronucleata</taxon>
        <taxon>Oligohymenophorea</taxon>
        <taxon>Peniculida</taxon>
        <taxon>Parameciidae</taxon>
        <taxon>Paramecium</taxon>
    </lineage>
</organism>
<dbReference type="RefSeq" id="XP_001444578.1">
    <property type="nucleotide sequence ID" value="XM_001444541.1"/>
</dbReference>
<dbReference type="HOGENOM" id="CLU_1172626_0_0_1"/>
<feature type="coiled-coil region" evidence="1">
    <location>
        <begin position="93"/>
        <end position="130"/>
    </location>
</feature>